<dbReference type="Pfam" id="PF01734">
    <property type="entry name" value="Patatin"/>
    <property type="match status" value="1"/>
</dbReference>
<accession>A0A1G6CEL3</accession>
<evidence type="ECO:0000256" key="2">
    <source>
        <dbReference type="ARBA" id="ARBA00022963"/>
    </source>
</evidence>
<feature type="short sequence motif" description="DGA/G" evidence="4">
    <location>
        <begin position="162"/>
        <end position="164"/>
    </location>
</feature>
<dbReference type="AlphaFoldDB" id="A0A1G6CEL3"/>
<dbReference type="InterPro" id="IPR037483">
    <property type="entry name" value="YjjU-like"/>
</dbReference>
<dbReference type="InterPro" id="IPR016035">
    <property type="entry name" value="Acyl_Trfase/lysoPLipase"/>
</dbReference>
<keyword evidence="7" id="KW-1185">Reference proteome</keyword>
<keyword evidence="3 4" id="KW-0443">Lipid metabolism</keyword>
<dbReference type="PANTHER" id="PTHR14226">
    <property type="entry name" value="NEUROPATHY TARGET ESTERASE/SWISS CHEESE D.MELANOGASTER"/>
    <property type="match status" value="1"/>
</dbReference>
<dbReference type="InterPro" id="IPR002641">
    <property type="entry name" value="PNPLA_dom"/>
</dbReference>
<dbReference type="InterPro" id="IPR050301">
    <property type="entry name" value="NTE"/>
</dbReference>
<dbReference type="Pfam" id="PF19890">
    <property type="entry name" value="DUF6363"/>
    <property type="match status" value="1"/>
</dbReference>
<evidence type="ECO:0000313" key="7">
    <source>
        <dbReference type="Proteomes" id="UP000199228"/>
    </source>
</evidence>
<dbReference type="Proteomes" id="UP000199228">
    <property type="component" value="Unassembled WGS sequence"/>
</dbReference>
<evidence type="ECO:0000256" key="4">
    <source>
        <dbReference type="PROSITE-ProRule" id="PRU01161"/>
    </source>
</evidence>
<dbReference type="CDD" id="cd07208">
    <property type="entry name" value="Pat_hypo_Ecoli_yjju_like"/>
    <property type="match status" value="1"/>
</dbReference>
<reference evidence="6 7" key="1">
    <citation type="submission" date="2016-10" db="EMBL/GenBank/DDBJ databases">
        <authorList>
            <person name="de Groot N.N."/>
        </authorList>
    </citation>
    <scope>NUCLEOTIDE SEQUENCE [LARGE SCALE GENOMIC DNA]</scope>
    <source>
        <strain evidence="6 7">DSM 3217</strain>
    </source>
</reference>
<feature type="active site" description="Proton acceptor" evidence="4">
    <location>
        <position position="162"/>
    </location>
</feature>
<dbReference type="InterPro" id="IPR045943">
    <property type="entry name" value="DUF6363"/>
</dbReference>
<feature type="active site" description="Nucleophile" evidence="4">
    <location>
        <position position="39"/>
    </location>
</feature>
<dbReference type="PROSITE" id="PS51635">
    <property type="entry name" value="PNPLA"/>
    <property type="match status" value="1"/>
</dbReference>
<dbReference type="RefSeq" id="WP_090174527.1">
    <property type="nucleotide sequence ID" value="NZ_FMXR01000018.1"/>
</dbReference>
<feature type="domain" description="PNPLA" evidence="5">
    <location>
        <begin position="6"/>
        <end position="175"/>
    </location>
</feature>
<evidence type="ECO:0000256" key="1">
    <source>
        <dbReference type="ARBA" id="ARBA00022801"/>
    </source>
</evidence>
<feature type="short sequence motif" description="GXSXG" evidence="4">
    <location>
        <begin position="37"/>
        <end position="41"/>
    </location>
</feature>
<protein>
    <submittedName>
        <fullName evidence="6">Predicted phospholipase, patatin/cPLA2 family</fullName>
    </submittedName>
</protein>
<evidence type="ECO:0000259" key="5">
    <source>
        <dbReference type="PROSITE" id="PS51635"/>
    </source>
</evidence>
<comment type="caution">
    <text evidence="4">Lacks conserved residue(s) required for the propagation of feature annotation.</text>
</comment>
<name>A0A1G6CEL3_EUBOX</name>
<dbReference type="EMBL" id="FMXR01000018">
    <property type="protein sequence ID" value="SDB31316.1"/>
    <property type="molecule type" value="Genomic_DNA"/>
</dbReference>
<sequence>MSKIGLVVEGGGMKCAYSAAVLDAFLEHDIHFDYAIGVSAGSANVASYLSGQKGRARRFYTDHISDPLYFGMKSFLKTGNLFNLQYIYGEISGSDGKDPIDYAVLSQDPTEYYVVATDAKTGTPVYFTKDKMAQDDYRTIMASSAIPAACKPVEIDGHKYFDGGVSDSIPVQHALDHGCDKVVVIMSKMRDFVKTPEKNRALYTLLCMRYPNMIKALNHRHIMYGKCQRKAYELEKEGKAFVFAPSKALDMSTYAMDAAANQKLYELGLLDYRENEKKLQEFLQD</sequence>
<keyword evidence="2 4" id="KW-0442">Lipid degradation</keyword>
<evidence type="ECO:0000256" key="3">
    <source>
        <dbReference type="ARBA" id="ARBA00023098"/>
    </source>
</evidence>
<proteinExistence type="predicted"/>
<dbReference type="GO" id="GO:0016042">
    <property type="term" value="P:lipid catabolic process"/>
    <property type="evidence" value="ECO:0007669"/>
    <property type="project" value="UniProtKB-UniRule"/>
</dbReference>
<dbReference type="SUPFAM" id="SSF52151">
    <property type="entry name" value="FabD/lysophospholipase-like"/>
    <property type="match status" value="1"/>
</dbReference>
<dbReference type="STRING" id="1732.SAMN02910417_02330"/>
<organism evidence="6 7">
    <name type="scientific">Eubacterium oxidoreducens</name>
    <dbReference type="NCBI Taxonomy" id="1732"/>
    <lineage>
        <taxon>Bacteria</taxon>
        <taxon>Bacillati</taxon>
        <taxon>Bacillota</taxon>
        <taxon>Clostridia</taxon>
        <taxon>Eubacteriales</taxon>
        <taxon>Eubacteriaceae</taxon>
        <taxon>Eubacterium</taxon>
    </lineage>
</organism>
<gene>
    <name evidence="6" type="ORF">SAMN02910417_02330</name>
</gene>
<dbReference type="GO" id="GO:0016787">
    <property type="term" value="F:hydrolase activity"/>
    <property type="evidence" value="ECO:0007669"/>
    <property type="project" value="UniProtKB-UniRule"/>
</dbReference>
<keyword evidence="1 4" id="KW-0378">Hydrolase</keyword>
<dbReference type="OrthoDB" id="9802424at2"/>
<dbReference type="Gene3D" id="3.40.1090.10">
    <property type="entry name" value="Cytosolic phospholipase A2 catalytic domain"/>
    <property type="match status" value="2"/>
</dbReference>
<dbReference type="PANTHER" id="PTHR14226:SF25">
    <property type="entry name" value="PHOSPHOESTERASE"/>
    <property type="match status" value="1"/>
</dbReference>
<evidence type="ECO:0000313" key="6">
    <source>
        <dbReference type="EMBL" id="SDB31316.1"/>
    </source>
</evidence>